<dbReference type="Gene3D" id="1.10.10.10">
    <property type="entry name" value="Winged helix-like DNA-binding domain superfamily/Winged helix DNA-binding domain"/>
    <property type="match status" value="1"/>
</dbReference>
<dbReference type="Pfam" id="PF07729">
    <property type="entry name" value="FCD"/>
    <property type="match status" value="1"/>
</dbReference>
<gene>
    <name evidence="5" type="ORF">HRQ91_02180</name>
</gene>
<dbReference type="SUPFAM" id="SSF48008">
    <property type="entry name" value="GntR ligand-binding domain-like"/>
    <property type="match status" value="1"/>
</dbReference>
<keyword evidence="1" id="KW-0805">Transcription regulation</keyword>
<dbReference type="KEGG" id="tpav:HRQ91_02180"/>
<evidence type="ECO:0000259" key="4">
    <source>
        <dbReference type="PROSITE" id="PS50949"/>
    </source>
</evidence>
<dbReference type="Pfam" id="PF00392">
    <property type="entry name" value="GntR"/>
    <property type="match status" value="1"/>
</dbReference>
<name>A0A975F2D0_9SPIR</name>
<dbReference type="SUPFAM" id="SSF46785">
    <property type="entry name" value="Winged helix' DNA-binding domain"/>
    <property type="match status" value="1"/>
</dbReference>
<dbReference type="GO" id="GO:0003677">
    <property type="term" value="F:DNA binding"/>
    <property type="evidence" value="ECO:0007669"/>
    <property type="project" value="UniProtKB-KW"/>
</dbReference>
<sequence>MNKDFSSLIKKTYSQQILTNIEDNLVSGSFKPDEPLKLRSLASQFGVSIIPIREALMFLESEGSIVKRNNKDYRIRSMSFEDFIDLTDIRLMLEPKTASTACEIASAKEIFELGQIINGMEHSVDDERRFMLFHYKYHMSLYGIAKKQIYNELIRSCWLRIGPYISLMWKEMGYTDSLQNHVAIHKAVEAKDKDLVFSLLTEDLEKGRDSMKKEYFISEEL</sequence>
<evidence type="ECO:0000313" key="6">
    <source>
        <dbReference type="Proteomes" id="UP000671908"/>
    </source>
</evidence>
<evidence type="ECO:0000256" key="3">
    <source>
        <dbReference type="ARBA" id="ARBA00023163"/>
    </source>
</evidence>
<dbReference type="RefSeq" id="WP_210120051.1">
    <property type="nucleotide sequence ID" value="NZ_CP054142.1"/>
</dbReference>
<dbReference type="InterPro" id="IPR008920">
    <property type="entry name" value="TF_FadR/GntR_C"/>
</dbReference>
<feature type="domain" description="HTH gntR-type" evidence="4">
    <location>
        <begin position="11"/>
        <end position="78"/>
    </location>
</feature>
<dbReference type="InterPro" id="IPR000524">
    <property type="entry name" value="Tscrpt_reg_HTH_GntR"/>
</dbReference>
<protein>
    <submittedName>
        <fullName evidence="5">GntR family transcriptional regulator</fullName>
    </submittedName>
</protein>
<dbReference type="InterPro" id="IPR036390">
    <property type="entry name" value="WH_DNA-bd_sf"/>
</dbReference>
<keyword evidence="6" id="KW-1185">Reference proteome</keyword>
<evidence type="ECO:0000256" key="1">
    <source>
        <dbReference type="ARBA" id="ARBA00023015"/>
    </source>
</evidence>
<keyword evidence="2" id="KW-0238">DNA-binding</keyword>
<dbReference type="EMBL" id="CP054142">
    <property type="protein sequence ID" value="QTQ13355.1"/>
    <property type="molecule type" value="Genomic_DNA"/>
</dbReference>
<dbReference type="Gene3D" id="1.20.120.530">
    <property type="entry name" value="GntR ligand-binding domain-like"/>
    <property type="match status" value="1"/>
</dbReference>
<proteinExistence type="predicted"/>
<dbReference type="AlphaFoldDB" id="A0A975F2D0"/>
<dbReference type="SMART" id="SM00345">
    <property type="entry name" value="HTH_GNTR"/>
    <property type="match status" value="1"/>
</dbReference>
<keyword evidence="3" id="KW-0804">Transcription</keyword>
<evidence type="ECO:0000313" key="5">
    <source>
        <dbReference type="EMBL" id="QTQ13355.1"/>
    </source>
</evidence>
<reference evidence="5 6" key="1">
    <citation type="journal article" date="2021" name="Microbiol. Resour. Announc.">
        <title>Complete Genome Sequences of Three Human Oral Treponema parvum Isolates.</title>
        <authorList>
            <person name="Zeng H."/>
            <person name="Watt R.M."/>
        </authorList>
    </citation>
    <scope>NUCLEOTIDE SEQUENCE [LARGE SCALE GENOMIC DNA]</scope>
    <source>
        <strain evidence="5 6">ATCC 700770</strain>
    </source>
</reference>
<dbReference type="SMART" id="SM00895">
    <property type="entry name" value="FCD"/>
    <property type="match status" value="1"/>
</dbReference>
<dbReference type="InterPro" id="IPR011711">
    <property type="entry name" value="GntR_C"/>
</dbReference>
<dbReference type="PANTHER" id="PTHR43537:SF39">
    <property type="entry name" value="HTH-TYPE TRANSCRIPTIONAL REGULATOR MCBR"/>
    <property type="match status" value="1"/>
</dbReference>
<dbReference type="InterPro" id="IPR036388">
    <property type="entry name" value="WH-like_DNA-bd_sf"/>
</dbReference>
<dbReference type="Proteomes" id="UP000671908">
    <property type="component" value="Chromosome"/>
</dbReference>
<dbReference type="PROSITE" id="PS50949">
    <property type="entry name" value="HTH_GNTR"/>
    <property type="match status" value="1"/>
</dbReference>
<dbReference type="PANTHER" id="PTHR43537">
    <property type="entry name" value="TRANSCRIPTIONAL REGULATOR, GNTR FAMILY"/>
    <property type="match status" value="1"/>
</dbReference>
<evidence type="ECO:0000256" key="2">
    <source>
        <dbReference type="ARBA" id="ARBA00023125"/>
    </source>
</evidence>
<dbReference type="GO" id="GO:0003700">
    <property type="term" value="F:DNA-binding transcription factor activity"/>
    <property type="evidence" value="ECO:0007669"/>
    <property type="project" value="InterPro"/>
</dbReference>
<accession>A0A975F2D0</accession>
<organism evidence="5 6">
    <name type="scientific">Treponema parvum</name>
    <dbReference type="NCBI Taxonomy" id="138851"/>
    <lineage>
        <taxon>Bacteria</taxon>
        <taxon>Pseudomonadati</taxon>
        <taxon>Spirochaetota</taxon>
        <taxon>Spirochaetia</taxon>
        <taxon>Spirochaetales</taxon>
        <taxon>Treponemataceae</taxon>
        <taxon>Treponema</taxon>
    </lineage>
</organism>